<dbReference type="CDD" id="cd00130">
    <property type="entry name" value="PAS"/>
    <property type="match status" value="1"/>
</dbReference>
<dbReference type="SUPFAM" id="SSF52172">
    <property type="entry name" value="CheY-like"/>
    <property type="match status" value="1"/>
</dbReference>
<evidence type="ECO:0000256" key="11">
    <source>
        <dbReference type="ARBA" id="ARBA00023012"/>
    </source>
</evidence>
<dbReference type="InterPro" id="IPR000700">
    <property type="entry name" value="PAS-assoc_C"/>
</dbReference>
<evidence type="ECO:0000256" key="6">
    <source>
        <dbReference type="ARBA" id="ARBA00022679"/>
    </source>
</evidence>
<sequence>MKLWAQRFLGLMTKIGIWRLTLVVAGSIIVLGIAINVTLRLAISGDIDTLDIARALVLGFILTPPVVFLFVLLVRELDLSRRRTDRLRSKDRKKAEQLAEQLALLERENAERTKAEQALAAVVKEMEAEVQQRRQAELKTAEQGAKLSSLIDASPDVIFYRDEQGFFSSCNRAAELLLGRTREELVGLTAEDVYPLKLAQEVIRTDNQVMESNRPLKFEQWMRYPNGTKALFEFNKVPFFGVDGERLGLLAFGRDITERKKAADMLTKASNEKADFIATISHELRTPLNGIVGLSRILKDTHLSAEQLRYVDTIYLSAETLGVIFNDIVDLDRLDRQQLKLNPAPLDLKQLLTEVENMGVLLAQQFGVSFRCHWDDDIPGFINADGARLRQVLWNLLGNAVKFTPQGYVAMSISLLGASDGQAELLFEVEDSGLGIPEEEQSKIFAMYYQGSRQGHHTGTGTGIGLALSQQLVKAMGSDIKLRSEVDVGSCFSMTINFPIIESSEADHSDPLADELPPLDILLVEDIELNVLVARTLLEKMGHTISVAMDGQSALEAAQDQPDLILLDIQLPDISGFEVAKRLKADSKTADIPLVALTANTVQDRTRYYDCGITDIVTKPIQLNMLESAMAKIFNAETKVMEEQAKQDETLLQVLDLEMLQQYSEVIGAEALLNSVELLETLMPDYLKILDSNLTAEDKKAVASEAHKIKGAAGSVGLKRIQQIAAKAQQKDEPAWWDNVPDWVAAIKRHYPEDLEVLKSWLKDAAKQD</sequence>
<keyword evidence="10 17" id="KW-1133">Transmembrane helix</keyword>
<evidence type="ECO:0000256" key="17">
    <source>
        <dbReference type="SAM" id="Phobius"/>
    </source>
</evidence>
<dbReference type="PIRSF" id="PIRSF003182">
    <property type="entry name" value="ArcB"/>
    <property type="match status" value="1"/>
</dbReference>
<dbReference type="Gene3D" id="3.40.50.2300">
    <property type="match status" value="1"/>
</dbReference>
<dbReference type="InterPro" id="IPR036097">
    <property type="entry name" value="HisK_dim/P_sf"/>
</dbReference>
<dbReference type="SUPFAM" id="SSF55874">
    <property type="entry name" value="ATPase domain of HSP90 chaperone/DNA topoisomerase II/histidine kinase"/>
    <property type="match status" value="1"/>
</dbReference>
<feature type="coiled-coil region" evidence="16">
    <location>
        <begin position="88"/>
        <end position="139"/>
    </location>
</feature>
<accession>A0ABW4XPH4</accession>
<evidence type="ECO:0000256" key="7">
    <source>
        <dbReference type="ARBA" id="ARBA00022692"/>
    </source>
</evidence>
<evidence type="ECO:0000256" key="13">
    <source>
        <dbReference type="PIRNR" id="PIRNR003182"/>
    </source>
</evidence>
<feature type="domain" description="Response regulatory" evidence="19">
    <location>
        <begin position="520"/>
        <end position="634"/>
    </location>
</feature>
<keyword evidence="16" id="KW-0175">Coiled coil</keyword>
<dbReference type="InterPro" id="IPR000014">
    <property type="entry name" value="PAS"/>
</dbReference>
<dbReference type="SMART" id="SM00388">
    <property type="entry name" value="HisKA"/>
    <property type="match status" value="1"/>
</dbReference>
<comment type="catalytic activity">
    <reaction evidence="1 13">
        <text>ATP + protein L-histidine = ADP + protein N-phospho-L-histidine.</text>
        <dbReference type="EC" id="2.7.13.3"/>
    </reaction>
</comment>
<dbReference type="InterPro" id="IPR014409">
    <property type="entry name" value="Sig_transdc_His_kin_hyb_ArcB"/>
</dbReference>
<dbReference type="PROSITE" id="PS50894">
    <property type="entry name" value="HPT"/>
    <property type="match status" value="1"/>
</dbReference>
<dbReference type="InterPro" id="IPR011006">
    <property type="entry name" value="CheY-like_superfamily"/>
</dbReference>
<evidence type="ECO:0000256" key="15">
    <source>
        <dbReference type="PROSITE-ProRule" id="PRU00169"/>
    </source>
</evidence>
<dbReference type="NCBIfam" id="NF008302">
    <property type="entry name" value="PRK11091.1"/>
    <property type="match status" value="1"/>
</dbReference>
<keyword evidence="12 13" id="KW-0472">Membrane</keyword>
<evidence type="ECO:0000256" key="9">
    <source>
        <dbReference type="ARBA" id="ARBA00022840"/>
    </source>
</evidence>
<evidence type="ECO:0000256" key="5">
    <source>
        <dbReference type="ARBA" id="ARBA00022553"/>
    </source>
</evidence>
<gene>
    <name evidence="23" type="primary">arcB</name>
    <name evidence="23" type="ORF">ACFSJ3_10210</name>
</gene>
<dbReference type="CDD" id="cd00082">
    <property type="entry name" value="HisKA"/>
    <property type="match status" value="1"/>
</dbReference>
<dbReference type="InterPro" id="IPR027460">
    <property type="entry name" value="ArcB_TM_sf"/>
</dbReference>
<dbReference type="EMBL" id="JBHUHT010000012">
    <property type="protein sequence ID" value="MFD2096356.1"/>
    <property type="molecule type" value="Genomic_DNA"/>
</dbReference>
<dbReference type="PANTHER" id="PTHR43047">
    <property type="entry name" value="TWO-COMPONENT HISTIDINE PROTEIN KINASE"/>
    <property type="match status" value="1"/>
</dbReference>
<dbReference type="SMART" id="SM00448">
    <property type="entry name" value="REC"/>
    <property type="match status" value="1"/>
</dbReference>
<dbReference type="SUPFAM" id="SSF47226">
    <property type="entry name" value="Histidine-containing phosphotransfer domain, HPT domain"/>
    <property type="match status" value="1"/>
</dbReference>
<keyword evidence="7 17" id="KW-0812">Transmembrane</keyword>
<dbReference type="PROSITE" id="PS50109">
    <property type="entry name" value="HIS_KIN"/>
    <property type="match status" value="1"/>
</dbReference>
<dbReference type="PRINTS" id="PR00344">
    <property type="entry name" value="BCTRLSENSOR"/>
</dbReference>
<keyword evidence="8 13" id="KW-0418">Kinase</keyword>
<evidence type="ECO:0000256" key="1">
    <source>
        <dbReference type="ARBA" id="ARBA00000085"/>
    </source>
</evidence>
<evidence type="ECO:0000259" key="18">
    <source>
        <dbReference type="PROSITE" id="PS50109"/>
    </source>
</evidence>
<protein>
    <recommendedName>
        <fullName evidence="13">Aerobic respiration control sensor protein</fullName>
        <ecNumber evidence="13">2.7.13.3</ecNumber>
    </recommendedName>
</protein>
<keyword evidence="13" id="KW-0805">Transcription regulation</keyword>
<dbReference type="Pfam" id="PF02518">
    <property type="entry name" value="HATPase_c"/>
    <property type="match status" value="1"/>
</dbReference>
<dbReference type="InterPro" id="IPR036641">
    <property type="entry name" value="HPT_dom_sf"/>
</dbReference>
<dbReference type="Pfam" id="PF01627">
    <property type="entry name" value="Hpt"/>
    <property type="match status" value="1"/>
</dbReference>
<dbReference type="CDD" id="cd00088">
    <property type="entry name" value="HPT"/>
    <property type="match status" value="1"/>
</dbReference>
<evidence type="ECO:0000313" key="23">
    <source>
        <dbReference type="EMBL" id="MFD2096356.1"/>
    </source>
</evidence>
<dbReference type="GO" id="GO:0004673">
    <property type="term" value="F:protein histidine kinase activity"/>
    <property type="evidence" value="ECO:0007669"/>
    <property type="project" value="UniProtKB-EC"/>
</dbReference>
<dbReference type="InterPro" id="IPR040642">
    <property type="entry name" value="HKR_ArcB_TM"/>
</dbReference>
<dbReference type="Proteomes" id="UP001597380">
    <property type="component" value="Unassembled WGS sequence"/>
</dbReference>
<dbReference type="Pfam" id="PF18415">
    <property type="entry name" value="HKR_ArcB_TM"/>
    <property type="match status" value="1"/>
</dbReference>
<feature type="modified residue" description="4-aspartylphosphate" evidence="15">
    <location>
        <position position="568"/>
    </location>
</feature>
<keyword evidence="5 15" id="KW-0597">Phosphoprotein</keyword>
<keyword evidence="3 13" id="KW-1003">Cell membrane</keyword>
<evidence type="ECO:0000256" key="3">
    <source>
        <dbReference type="ARBA" id="ARBA00022475"/>
    </source>
</evidence>
<dbReference type="InterPro" id="IPR001789">
    <property type="entry name" value="Sig_transdc_resp-reg_receiver"/>
</dbReference>
<evidence type="ECO:0000256" key="4">
    <source>
        <dbReference type="ARBA" id="ARBA00022519"/>
    </source>
</evidence>
<dbReference type="InterPro" id="IPR013656">
    <property type="entry name" value="PAS_4"/>
</dbReference>
<dbReference type="PROSITE" id="PS50110">
    <property type="entry name" value="RESPONSE_REGULATORY"/>
    <property type="match status" value="1"/>
</dbReference>
<dbReference type="CDD" id="cd17546">
    <property type="entry name" value="REC_hyHK_CKI1_RcsC-like"/>
    <property type="match status" value="1"/>
</dbReference>
<dbReference type="Pfam" id="PF00512">
    <property type="entry name" value="HisKA"/>
    <property type="match status" value="1"/>
</dbReference>
<dbReference type="InterPro" id="IPR035965">
    <property type="entry name" value="PAS-like_dom_sf"/>
</dbReference>
<evidence type="ECO:0000259" key="19">
    <source>
        <dbReference type="PROSITE" id="PS50110"/>
    </source>
</evidence>
<feature type="domain" description="HPt" evidence="22">
    <location>
        <begin position="668"/>
        <end position="761"/>
    </location>
</feature>
<dbReference type="EC" id="2.7.13.3" evidence="13"/>
<keyword evidence="6 13" id="KW-0808">Transferase</keyword>
<feature type="transmembrane region" description="Helical" evidence="17">
    <location>
        <begin position="20"/>
        <end position="43"/>
    </location>
</feature>
<dbReference type="Gene3D" id="3.30.565.10">
    <property type="entry name" value="Histidine kinase-like ATPase, C-terminal domain"/>
    <property type="match status" value="1"/>
</dbReference>
<keyword evidence="13" id="KW-0547">Nucleotide-binding</keyword>
<reference evidence="24" key="1">
    <citation type="journal article" date="2019" name="Int. J. Syst. Evol. Microbiol.">
        <title>The Global Catalogue of Microorganisms (GCM) 10K type strain sequencing project: providing services to taxonomists for standard genome sequencing and annotation.</title>
        <authorList>
            <consortium name="The Broad Institute Genomics Platform"/>
            <consortium name="The Broad Institute Genome Sequencing Center for Infectious Disease"/>
            <person name="Wu L."/>
            <person name="Ma J."/>
        </authorList>
    </citation>
    <scope>NUCLEOTIDE SEQUENCE [LARGE SCALE GENOMIC DNA]</scope>
    <source>
        <strain evidence="24">CGMCC 1.10992</strain>
    </source>
</reference>
<dbReference type="Pfam" id="PF08448">
    <property type="entry name" value="PAS_4"/>
    <property type="match status" value="1"/>
</dbReference>
<dbReference type="InterPro" id="IPR004358">
    <property type="entry name" value="Sig_transdc_His_kin-like_C"/>
</dbReference>
<evidence type="ECO:0000313" key="24">
    <source>
        <dbReference type="Proteomes" id="UP001597380"/>
    </source>
</evidence>
<evidence type="ECO:0000256" key="2">
    <source>
        <dbReference type="ARBA" id="ARBA00004429"/>
    </source>
</evidence>
<dbReference type="NCBIfam" id="TIGR00229">
    <property type="entry name" value="sensory_box"/>
    <property type="match status" value="1"/>
</dbReference>
<comment type="subcellular location">
    <subcellularLocation>
        <location evidence="2 13">Cell inner membrane</location>
        <topology evidence="2 13">Multi-pass membrane protein</topology>
    </subcellularLocation>
</comment>
<name>A0ABW4XPH4_9GAMM</name>
<dbReference type="InterPro" id="IPR003661">
    <property type="entry name" value="HisK_dim/P_dom"/>
</dbReference>
<dbReference type="Gene3D" id="3.30.450.20">
    <property type="entry name" value="PAS domain"/>
    <property type="match status" value="1"/>
</dbReference>
<evidence type="ECO:0000256" key="10">
    <source>
        <dbReference type="ARBA" id="ARBA00022989"/>
    </source>
</evidence>
<keyword evidence="24" id="KW-1185">Reference proteome</keyword>
<feature type="domain" description="PAC" evidence="21">
    <location>
        <begin position="216"/>
        <end position="268"/>
    </location>
</feature>
<dbReference type="InterPro" id="IPR008207">
    <property type="entry name" value="Sig_transdc_His_kin_Hpt_dom"/>
</dbReference>
<evidence type="ECO:0000256" key="16">
    <source>
        <dbReference type="SAM" id="Coils"/>
    </source>
</evidence>
<dbReference type="PROSITE" id="PS50112">
    <property type="entry name" value="PAS"/>
    <property type="match status" value="1"/>
</dbReference>
<keyword evidence="4 13" id="KW-0997">Cell inner membrane</keyword>
<dbReference type="Gene3D" id="1.10.287.970">
    <property type="entry name" value="His Kinase A (phosphoacceptor) domain"/>
    <property type="match status" value="1"/>
</dbReference>
<evidence type="ECO:0000259" key="20">
    <source>
        <dbReference type="PROSITE" id="PS50112"/>
    </source>
</evidence>
<dbReference type="SMART" id="SM00387">
    <property type="entry name" value="HATPase_c"/>
    <property type="match status" value="1"/>
</dbReference>
<dbReference type="InterPro" id="IPR036890">
    <property type="entry name" value="HATPase_C_sf"/>
</dbReference>
<dbReference type="Pfam" id="PF00072">
    <property type="entry name" value="Response_reg"/>
    <property type="match status" value="1"/>
</dbReference>
<dbReference type="CDD" id="cd16922">
    <property type="entry name" value="HATPase_EvgS-ArcB-TorS-like"/>
    <property type="match status" value="1"/>
</dbReference>
<evidence type="ECO:0000259" key="21">
    <source>
        <dbReference type="PROSITE" id="PS50113"/>
    </source>
</evidence>
<dbReference type="RefSeq" id="WP_345339260.1">
    <property type="nucleotide sequence ID" value="NZ_BAABLI010000008.1"/>
</dbReference>
<feature type="domain" description="Histidine kinase" evidence="18">
    <location>
        <begin position="279"/>
        <end position="500"/>
    </location>
</feature>
<dbReference type="InterPro" id="IPR003594">
    <property type="entry name" value="HATPase_dom"/>
</dbReference>
<dbReference type="Gene3D" id="1.20.120.160">
    <property type="entry name" value="HPT domain"/>
    <property type="match status" value="1"/>
</dbReference>
<evidence type="ECO:0000259" key="22">
    <source>
        <dbReference type="PROSITE" id="PS50894"/>
    </source>
</evidence>
<dbReference type="SMART" id="SM00091">
    <property type="entry name" value="PAS"/>
    <property type="match status" value="1"/>
</dbReference>
<keyword evidence="9 13" id="KW-0067">ATP-binding</keyword>
<dbReference type="SUPFAM" id="SSF47384">
    <property type="entry name" value="Homodimeric domain of signal transducing histidine kinase"/>
    <property type="match status" value="1"/>
</dbReference>
<proteinExistence type="predicted"/>
<evidence type="ECO:0000256" key="12">
    <source>
        <dbReference type="ARBA" id="ARBA00023136"/>
    </source>
</evidence>
<evidence type="ECO:0000256" key="8">
    <source>
        <dbReference type="ARBA" id="ARBA00022777"/>
    </source>
</evidence>
<organism evidence="23 24">
    <name type="scientific">Corallincola platygyrae</name>
    <dbReference type="NCBI Taxonomy" id="1193278"/>
    <lineage>
        <taxon>Bacteria</taxon>
        <taxon>Pseudomonadati</taxon>
        <taxon>Pseudomonadota</taxon>
        <taxon>Gammaproteobacteria</taxon>
        <taxon>Alteromonadales</taxon>
        <taxon>Psychromonadaceae</taxon>
        <taxon>Corallincola</taxon>
    </lineage>
</organism>
<feature type="domain" description="PAS" evidence="20">
    <location>
        <begin position="143"/>
        <end position="187"/>
    </location>
</feature>
<keyword evidence="13" id="KW-0804">Transcription</keyword>
<evidence type="ECO:0000256" key="14">
    <source>
        <dbReference type="PROSITE-ProRule" id="PRU00110"/>
    </source>
</evidence>
<dbReference type="PROSITE" id="PS50113">
    <property type="entry name" value="PAC"/>
    <property type="match status" value="1"/>
</dbReference>
<dbReference type="Gene3D" id="1.10.287.130">
    <property type="match status" value="1"/>
</dbReference>
<comment type="caution">
    <text evidence="23">The sequence shown here is derived from an EMBL/GenBank/DDBJ whole genome shotgun (WGS) entry which is preliminary data.</text>
</comment>
<dbReference type="InterPro" id="IPR005467">
    <property type="entry name" value="His_kinase_dom"/>
</dbReference>
<feature type="transmembrane region" description="Helical" evidence="17">
    <location>
        <begin position="55"/>
        <end position="74"/>
    </location>
</feature>
<dbReference type="SMART" id="SM00073">
    <property type="entry name" value="HPT"/>
    <property type="match status" value="1"/>
</dbReference>
<dbReference type="SUPFAM" id="SSF55785">
    <property type="entry name" value="PYP-like sensor domain (PAS domain)"/>
    <property type="match status" value="1"/>
</dbReference>
<feature type="modified residue" description="Phosphohistidine" evidence="14">
    <location>
        <position position="707"/>
    </location>
</feature>
<keyword evidence="11 13" id="KW-0902">Two-component regulatory system</keyword>